<dbReference type="Pfam" id="PF02361">
    <property type="entry name" value="CbiQ"/>
    <property type="match status" value="1"/>
</dbReference>
<evidence type="ECO:0000313" key="8">
    <source>
        <dbReference type="Proteomes" id="UP000032534"/>
    </source>
</evidence>
<keyword evidence="8" id="KW-1185">Reference proteome</keyword>
<dbReference type="AlphaFoldDB" id="A0A0D7X508"/>
<comment type="subcellular location">
    <subcellularLocation>
        <location evidence="1">Membrane</location>
        <topology evidence="1">Multi-pass membrane protein</topology>
    </subcellularLocation>
</comment>
<reference evidence="7 8" key="1">
    <citation type="submission" date="2014-11" db="EMBL/GenBank/DDBJ databases">
        <title>Draft Genome Sequences of Paenibacillus polymyxa NRRL B-30509 and Paenibacillus terrae NRRL B-30644, Strains from a Poultry Environment that Produce Tridecaptin A and Paenicidins.</title>
        <authorList>
            <person name="van Belkum M.J."/>
            <person name="Lohans C.T."/>
            <person name="Vederas J.C."/>
        </authorList>
    </citation>
    <scope>NUCLEOTIDE SEQUENCE [LARGE SCALE GENOMIC DNA]</scope>
    <source>
        <strain evidence="7 8">NRRL B-30644</strain>
    </source>
</reference>
<dbReference type="PANTHER" id="PTHR34857:SF2">
    <property type="entry name" value="SLL0384 PROTEIN"/>
    <property type="match status" value="1"/>
</dbReference>
<organism evidence="7 8">
    <name type="scientific">Paenibacillus terrae</name>
    <dbReference type="NCBI Taxonomy" id="159743"/>
    <lineage>
        <taxon>Bacteria</taxon>
        <taxon>Bacillati</taxon>
        <taxon>Bacillota</taxon>
        <taxon>Bacilli</taxon>
        <taxon>Bacillales</taxon>
        <taxon>Paenibacillaceae</taxon>
        <taxon>Paenibacillus</taxon>
    </lineage>
</organism>
<dbReference type="OrthoDB" id="92887at2"/>
<dbReference type="InterPro" id="IPR051611">
    <property type="entry name" value="ECF_transporter_component"/>
</dbReference>
<feature type="transmembrane region" description="Helical" evidence="6">
    <location>
        <begin position="108"/>
        <end position="125"/>
    </location>
</feature>
<dbReference type="GO" id="GO:0005886">
    <property type="term" value="C:plasma membrane"/>
    <property type="evidence" value="ECO:0007669"/>
    <property type="project" value="UniProtKB-ARBA"/>
</dbReference>
<feature type="transmembrane region" description="Helical" evidence="6">
    <location>
        <begin position="223"/>
        <end position="250"/>
    </location>
</feature>
<keyword evidence="4 6" id="KW-1133">Transmembrane helix</keyword>
<evidence type="ECO:0000256" key="3">
    <source>
        <dbReference type="ARBA" id="ARBA00022692"/>
    </source>
</evidence>
<dbReference type="RefSeq" id="WP_044646604.1">
    <property type="nucleotide sequence ID" value="NZ_JTHP01000024.1"/>
</dbReference>
<sequence>MNLSFPHHETWLHRVNPGLKLVMFSLLFVVVILIHNPNVMFNVACAMLLLLVWSGHPWKRLLLYGSPFILVFISTSTGMMMFGKGVTTWWTWGLIHITQESFYRGMHLGFRALSMAAAGLLFGLTTRPVNLFYSLMQQWRLPPKYAYSFLAAMRMIPMLLEEFQTLRHAHRIRGVHQHVSKWNMYATLRRYAIPLLAQSIRRAQRIAIAMEAKGFANETKRTYYYAIHYSAVDSVFICYFVVMLTLAWGLGIRFPYVGVWDVR</sequence>
<evidence type="ECO:0000256" key="1">
    <source>
        <dbReference type="ARBA" id="ARBA00004141"/>
    </source>
</evidence>
<dbReference type="EMBL" id="JTHP01000024">
    <property type="protein sequence ID" value="KJD45117.1"/>
    <property type="molecule type" value="Genomic_DNA"/>
</dbReference>
<dbReference type="PANTHER" id="PTHR34857">
    <property type="entry name" value="SLL0384 PROTEIN"/>
    <property type="match status" value="1"/>
</dbReference>
<proteinExistence type="predicted"/>
<evidence type="ECO:0000256" key="2">
    <source>
        <dbReference type="ARBA" id="ARBA00022475"/>
    </source>
</evidence>
<dbReference type="PATRIC" id="fig|159743.3.peg.2978"/>
<keyword evidence="2" id="KW-1003">Cell membrane</keyword>
<protein>
    <submittedName>
        <fullName evidence="7">ABC transporter permease</fullName>
    </submittedName>
</protein>
<keyword evidence="5 6" id="KW-0472">Membrane</keyword>
<feature type="transmembrane region" description="Helical" evidence="6">
    <location>
        <begin position="68"/>
        <end position="87"/>
    </location>
</feature>
<name>A0A0D7X508_9BACL</name>
<feature type="transmembrane region" description="Helical" evidence="6">
    <location>
        <begin position="15"/>
        <end position="34"/>
    </location>
</feature>
<comment type="caution">
    <text evidence="7">The sequence shown here is derived from an EMBL/GenBank/DDBJ whole genome shotgun (WGS) entry which is preliminary data.</text>
</comment>
<dbReference type="Proteomes" id="UP000032534">
    <property type="component" value="Unassembled WGS sequence"/>
</dbReference>
<evidence type="ECO:0000256" key="4">
    <source>
        <dbReference type="ARBA" id="ARBA00022989"/>
    </source>
</evidence>
<keyword evidence="3 6" id="KW-0812">Transmembrane</keyword>
<gene>
    <name evidence="7" type="ORF">QD47_13385</name>
</gene>
<dbReference type="CDD" id="cd16914">
    <property type="entry name" value="EcfT"/>
    <property type="match status" value="1"/>
</dbReference>
<accession>A0A0D7X508</accession>
<feature type="transmembrane region" description="Helical" evidence="6">
    <location>
        <begin position="39"/>
        <end position="56"/>
    </location>
</feature>
<dbReference type="InterPro" id="IPR003339">
    <property type="entry name" value="ABC/ECF_trnsptr_transmembrane"/>
</dbReference>
<evidence type="ECO:0000313" key="7">
    <source>
        <dbReference type="EMBL" id="KJD45117.1"/>
    </source>
</evidence>
<evidence type="ECO:0000256" key="6">
    <source>
        <dbReference type="SAM" id="Phobius"/>
    </source>
</evidence>
<evidence type="ECO:0000256" key="5">
    <source>
        <dbReference type="ARBA" id="ARBA00023136"/>
    </source>
</evidence>